<evidence type="ECO:0000256" key="6">
    <source>
        <dbReference type="ARBA" id="ARBA00023136"/>
    </source>
</evidence>
<evidence type="ECO:0000313" key="12">
    <source>
        <dbReference type="Proteomes" id="UP000683360"/>
    </source>
</evidence>
<keyword evidence="6 7" id="KW-0472">Membrane</keyword>
<reference evidence="11" key="1">
    <citation type="submission" date="2021-03" db="EMBL/GenBank/DDBJ databases">
        <authorList>
            <person name="Bekaert M."/>
        </authorList>
    </citation>
    <scope>NUCLEOTIDE SEQUENCE</scope>
</reference>
<dbReference type="InterPro" id="IPR011657">
    <property type="entry name" value="CNT_C_dom"/>
</dbReference>
<sequence>MVLGLLILRTEAGRKTFSFLGKQVEHFQSHVLAGVNFVFGEKYGDFEFIFKLMPTVIFINSVVSVLYHFGLMQMLVEKFAVVMHFTMGTTAAETVCTAASMFLGQPEASFSIKPYLSLLTKSELFAIMTAGFASVSADIFGLFVMYGISSSHILTAVLMSAPAGLAVSKIICPETEESQTKTWRQIKSINSRSESANVIEAAAKGAQDAMFVVLTVIACLISFLSIISFINAVLAYLAYTFICDDALVFLMGVPWKDCKIVGEVVGLKTVVNEFVGYTKLGEFIKIDAISTKSQVIATYALCGFSNPMTMGVIVGGLSVLIPEKKNIVSEIVVRTWIAGCIACFMTACFAENTCVRVITIDYVTVKSDASVRVITIDYVTVKSDASVRVITIDYVTVKSDASVRVITIDYVTVKSDASVRVITIDYVTVKSDASVRVITIDYVTVKSDASF</sequence>
<evidence type="ECO:0000256" key="3">
    <source>
        <dbReference type="ARBA" id="ARBA00022475"/>
    </source>
</evidence>
<evidence type="ECO:0000256" key="5">
    <source>
        <dbReference type="ARBA" id="ARBA00022989"/>
    </source>
</evidence>
<dbReference type="Pfam" id="PF07670">
    <property type="entry name" value="Gate"/>
    <property type="match status" value="1"/>
</dbReference>
<keyword evidence="12" id="KW-1185">Reference proteome</keyword>
<dbReference type="InterPro" id="IPR002668">
    <property type="entry name" value="CNT_N_dom"/>
</dbReference>
<dbReference type="InterPro" id="IPR008276">
    <property type="entry name" value="C_nuclsd_transpt"/>
</dbReference>
<evidence type="ECO:0000259" key="8">
    <source>
        <dbReference type="Pfam" id="PF01773"/>
    </source>
</evidence>
<organism evidence="11 12">
    <name type="scientific">Mytilus edulis</name>
    <name type="common">Blue mussel</name>
    <dbReference type="NCBI Taxonomy" id="6550"/>
    <lineage>
        <taxon>Eukaryota</taxon>
        <taxon>Metazoa</taxon>
        <taxon>Spiralia</taxon>
        <taxon>Lophotrochozoa</taxon>
        <taxon>Mollusca</taxon>
        <taxon>Bivalvia</taxon>
        <taxon>Autobranchia</taxon>
        <taxon>Pteriomorphia</taxon>
        <taxon>Mytilida</taxon>
        <taxon>Mytiloidea</taxon>
        <taxon>Mytilidae</taxon>
        <taxon>Mytilinae</taxon>
        <taxon>Mytilus</taxon>
    </lineage>
</organism>
<feature type="transmembrane region" description="Helical" evidence="7">
    <location>
        <begin position="48"/>
        <end position="69"/>
    </location>
</feature>
<evidence type="ECO:0000259" key="9">
    <source>
        <dbReference type="Pfam" id="PF07662"/>
    </source>
</evidence>
<evidence type="ECO:0000313" key="11">
    <source>
        <dbReference type="EMBL" id="CAG2203979.1"/>
    </source>
</evidence>
<comment type="subcellular location">
    <subcellularLocation>
        <location evidence="1">Cell membrane</location>
        <topology evidence="1">Multi-pass membrane protein</topology>
    </subcellularLocation>
</comment>
<dbReference type="Pfam" id="PF01773">
    <property type="entry name" value="Nucleos_tra2_N"/>
    <property type="match status" value="1"/>
</dbReference>
<comment type="caution">
    <text evidence="11">The sequence shown here is derived from an EMBL/GenBank/DDBJ whole genome shotgun (WGS) entry which is preliminary data.</text>
</comment>
<proteinExistence type="inferred from homology"/>
<comment type="similarity">
    <text evidence="2">Belongs to the concentrative nucleoside transporter (CNT) (TC 2.A.41) family.</text>
</comment>
<dbReference type="PANTHER" id="PTHR10590">
    <property type="entry name" value="SODIUM/NUCLEOSIDE COTRANSPORTER"/>
    <property type="match status" value="1"/>
</dbReference>
<dbReference type="EMBL" id="CAJPWZ010000933">
    <property type="protein sequence ID" value="CAG2203979.1"/>
    <property type="molecule type" value="Genomic_DNA"/>
</dbReference>
<accession>A0A8S3R435</accession>
<dbReference type="GO" id="GO:0005415">
    <property type="term" value="F:nucleoside:sodium symporter activity"/>
    <property type="evidence" value="ECO:0007669"/>
    <property type="project" value="TreeGrafter"/>
</dbReference>
<dbReference type="GO" id="GO:0005886">
    <property type="term" value="C:plasma membrane"/>
    <property type="evidence" value="ECO:0007669"/>
    <property type="project" value="UniProtKB-SubCell"/>
</dbReference>
<feature type="transmembrane region" description="Helical" evidence="7">
    <location>
        <begin position="81"/>
        <end position="104"/>
    </location>
</feature>
<dbReference type="PANTHER" id="PTHR10590:SF4">
    <property type="entry name" value="SOLUTE CARRIER FAMILY 28 MEMBER 3"/>
    <property type="match status" value="1"/>
</dbReference>
<keyword evidence="3" id="KW-1003">Cell membrane</keyword>
<gene>
    <name evidence="11" type="ORF">MEDL_18456</name>
</gene>
<dbReference type="Pfam" id="PF07662">
    <property type="entry name" value="Nucleos_tra2_C"/>
    <property type="match status" value="1"/>
</dbReference>
<evidence type="ECO:0000256" key="4">
    <source>
        <dbReference type="ARBA" id="ARBA00022692"/>
    </source>
</evidence>
<dbReference type="OrthoDB" id="6075923at2759"/>
<feature type="transmembrane region" description="Helical" evidence="7">
    <location>
        <begin position="124"/>
        <end position="148"/>
    </location>
</feature>
<dbReference type="InterPro" id="IPR011642">
    <property type="entry name" value="Gate_dom"/>
</dbReference>
<feature type="domain" description="Nucleoside transporter/FeoB GTPase Gate" evidence="10">
    <location>
        <begin position="50"/>
        <end position="144"/>
    </location>
</feature>
<feature type="domain" description="Concentrative nucleoside transporter C-terminal" evidence="9">
    <location>
        <begin position="152"/>
        <end position="350"/>
    </location>
</feature>
<evidence type="ECO:0000259" key="10">
    <source>
        <dbReference type="Pfam" id="PF07670"/>
    </source>
</evidence>
<protein>
    <submittedName>
        <fullName evidence="11">SLC28A</fullName>
    </submittedName>
</protein>
<name>A0A8S3R435_MYTED</name>
<evidence type="ECO:0000256" key="2">
    <source>
        <dbReference type="ARBA" id="ARBA00009033"/>
    </source>
</evidence>
<keyword evidence="4 7" id="KW-0812">Transmembrane</keyword>
<dbReference type="Proteomes" id="UP000683360">
    <property type="component" value="Unassembled WGS sequence"/>
</dbReference>
<evidence type="ECO:0000256" key="7">
    <source>
        <dbReference type="SAM" id="Phobius"/>
    </source>
</evidence>
<feature type="domain" description="Concentrative nucleoside transporter N-terminal" evidence="8">
    <location>
        <begin position="2"/>
        <end position="41"/>
    </location>
</feature>
<keyword evidence="5 7" id="KW-1133">Transmembrane helix</keyword>
<evidence type="ECO:0000256" key="1">
    <source>
        <dbReference type="ARBA" id="ARBA00004651"/>
    </source>
</evidence>
<dbReference type="AlphaFoldDB" id="A0A8S3R435"/>
<feature type="transmembrane region" description="Helical" evidence="7">
    <location>
        <begin position="211"/>
        <end position="239"/>
    </location>
</feature>